<dbReference type="Gene3D" id="2.40.50.140">
    <property type="entry name" value="Nucleic acid-binding proteins"/>
    <property type="match status" value="1"/>
</dbReference>
<dbReference type="GO" id="GO:0003735">
    <property type="term" value="F:structural constituent of ribosome"/>
    <property type="evidence" value="ECO:0007669"/>
    <property type="project" value="InterPro"/>
</dbReference>
<evidence type="ECO:0000313" key="1">
    <source>
        <dbReference type="Proteomes" id="UP000887565"/>
    </source>
</evidence>
<proteinExistence type="predicted"/>
<dbReference type="PANTHER" id="PTHR24088">
    <property type="entry name" value="28S RIBOSOMAL PROTEIN S17, MITOCHONDRIAL"/>
    <property type="match status" value="1"/>
</dbReference>
<accession>A0A915I3H4</accession>
<dbReference type="Proteomes" id="UP000887565">
    <property type="component" value="Unplaced"/>
</dbReference>
<keyword evidence="1" id="KW-1185">Reference proteome</keyword>
<dbReference type="InterPro" id="IPR039193">
    <property type="entry name" value="Ribosomal_uS17m_metazoa"/>
</dbReference>
<dbReference type="PANTHER" id="PTHR24088:SF0">
    <property type="entry name" value="SMALL RIBOSOMAL SUBUNIT PROTEIN US17M"/>
    <property type="match status" value="1"/>
</dbReference>
<dbReference type="SUPFAM" id="SSF50249">
    <property type="entry name" value="Nucleic acid-binding proteins"/>
    <property type="match status" value="1"/>
</dbReference>
<dbReference type="InterPro" id="IPR012340">
    <property type="entry name" value="NA-bd_OB-fold"/>
</dbReference>
<evidence type="ECO:0000313" key="2">
    <source>
        <dbReference type="WBParaSite" id="nRc.2.0.1.t08683-RA"/>
    </source>
</evidence>
<sequence length="338" mass="38459">MKGDGVYGWRFQLTNGWECFDSIPQLVNAGGPGDSLYLNAMGGDQAQVGDGRIDNGHKPSNRIHINTDKPMVRCLAASCQVGMCPNYPDATCELDQIHKHPDAVCTFDYVNGHQYCLSLALQVEVGADVGCCNYPSRNLSLMVVEHSGFQNKCGIRNLHIHFFVEPIMLIRETDPLKVGIKRVINDQLLLGRVVRTTTVGVKQLPCSSVRVPLNEYSEYIKKYFVYSKDFWAYDKARRVKLGDIVLIRRMDHPLTVKVSHEIEKICFEYGKIVDPLTNKRIIDDLVIGQKLKGNYKEIIDWKNVYVKEAIEKGLNEMMERIRIENELRQHEKVAATEE</sequence>
<name>A0A915I3H4_ROMCU</name>
<reference evidence="2" key="1">
    <citation type="submission" date="2022-11" db="UniProtKB">
        <authorList>
            <consortium name="WormBaseParasite"/>
        </authorList>
    </citation>
    <scope>IDENTIFICATION</scope>
</reference>
<protein>
    <submittedName>
        <fullName evidence="2">Mitochondrial ribosomal protein S17</fullName>
    </submittedName>
</protein>
<dbReference type="AlphaFoldDB" id="A0A915I3H4"/>
<dbReference type="GO" id="GO:0005763">
    <property type="term" value="C:mitochondrial small ribosomal subunit"/>
    <property type="evidence" value="ECO:0007669"/>
    <property type="project" value="InterPro"/>
</dbReference>
<dbReference type="GO" id="GO:0032543">
    <property type="term" value="P:mitochondrial translation"/>
    <property type="evidence" value="ECO:0007669"/>
    <property type="project" value="TreeGrafter"/>
</dbReference>
<organism evidence="1 2">
    <name type="scientific">Romanomermis culicivorax</name>
    <name type="common">Nematode worm</name>
    <dbReference type="NCBI Taxonomy" id="13658"/>
    <lineage>
        <taxon>Eukaryota</taxon>
        <taxon>Metazoa</taxon>
        <taxon>Ecdysozoa</taxon>
        <taxon>Nematoda</taxon>
        <taxon>Enoplea</taxon>
        <taxon>Dorylaimia</taxon>
        <taxon>Mermithida</taxon>
        <taxon>Mermithoidea</taxon>
        <taxon>Mermithidae</taxon>
        <taxon>Romanomermis</taxon>
    </lineage>
</organism>
<dbReference type="WBParaSite" id="nRc.2.0.1.t08683-RA">
    <property type="protein sequence ID" value="nRc.2.0.1.t08683-RA"/>
    <property type="gene ID" value="nRc.2.0.1.g08683"/>
</dbReference>